<evidence type="ECO:0000313" key="1">
    <source>
        <dbReference type="EMBL" id="CAG8800547.1"/>
    </source>
</evidence>
<feature type="non-terminal residue" evidence="1">
    <location>
        <position position="41"/>
    </location>
</feature>
<proteinExistence type="predicted"/>
<name>A0ACA9RPR7_9GLOM</name>
<evidence type="ECO:0000313" key="2">
    <source>
        <dbReference type="Proteomes" id="UP000789366"/>
    </source>
</evidence>
<sequence length="41" mass="4610">NAESLVHEMEGRIKPFSALSISKLSKYDIDYVMAKVLKANL</sequence>
<organism evidence="1 2">
    <name type="scientific">Cetraspora pellucida</name>
    <dbReference type="NCBI Taxonomy" id="1433469"/>
    <lineage>
        <taxon>Eukaryota</taxon>
        <taxon>Fungi</taxon>
        <taxon>Fungi incertae sedis</taxon>
        <taxon>Mucoromycota</taxon>
        <taxon>Glomeromycotina</taxon>
        <taxon>Glomeromycetes</taxon>
        <taxon>Diversisporales</taxon>
        <taxon>Gigasporaceae</taxon>
        <taxon>Cetraspora</taxon>
    </lineage>
</organism>
<dbReference type="Proteomes" id="UP000789366">
    <property type="component" value="Unassembled WGS sequence"/>
</dbReference>
<protein>
    <submittedName>
        <fullName evidence="1">11147_t:CDS:1</fullName>
    </submittedName>
</protein>
<feature type="non-terminal residue" evidence="1">
    <location>
        <position position="1"/>
    </location>
</feature>
<keyword evidence="2" id="KW-1185">Reference proteome</keyword>
<dbReference type="EMBL" id="CAJVPW010079594">
    <property type="protein sequence ID" value="CAG8800547.1"/>
    <property type="molecule type" value="Genomic_DNA"/>
</dbReference>
<gene>
    <name evidence="1" type="ORF">SPELUC_LOCUS18030</name>
</gene>
<reference evidence="1" key="1">
    <citation type="submission" date="2021-06" db="EMBL/GenBank/DDBJ databases">
        <authorList>
            <person name="Kallberg Y."/>
            <person name="Tangrot J."/>
            <person name="Rosling A."/>
        </authorList>
    </citation>
    <scope>NUCLEOTIDE SEQUENCE</scope>
    <source>
        <strain evidence="1">28 12/20/2015</strain>
    </source>
</reference>
<comment type="caution">
    <text evidence="1">The sequence shown here is derived from an EMBL/GenBank/DDBJ whole genome shotgun (WGS) entry which is preliminary data.</text>
</comment>
<accession>A0ACA9RPR7</accession>